<sequence length="381" mass="42445">MDVLLLSTLSNPPLVPEKTLMRILYPGIPLRNYRLGFGNGFLQYRPFFSSGSRILMGRWASVSSTAISAIPSWMKNYEFYDCGPEVELRLDIGAIGVESSNDIFVDEDDLSLLIRVKTSGTLRTLMQTDCLFERIKPAETIWYIDEEQLVVNLKKQDSELKWPDAIESWESLRMATPQLLKGTSIYVIGESTEINEAVANVLAIGIGYTPLNTSELVQTCSGRSIDSWVEAEGVEPVAETEALILESLSSHVRVVVATLGGCHGAASQHDKWRHLHAGFTIWLSESKADDEWSAREEASRSIKDGNLAYTKADVKVKFARWDAHHAQEVAQGCLKALKQLVLSDKKLTGKKSIYIRLGCRGDWPDIRAPGWDPSTGTDTYM</sequence>
<dbReference type="Gene3D" id="3.40.50.300">
    <property type="entry name" value="P-loop containing nucleotide triphosphate hydrolases"/>
    <property type="match status" value="1"/>
</dbReference>
<dbReference type="EMBL" id="JADCNM010000007">
    <property type="protein sequence ID" value="KAG0474755.1"/>
    <property type="molecule type" value="Genomic_DNA"/>
</dbReference>
<dbReference type="SUPFAM" id="SSF49764">
    <property type="entry name" value="HSP20-like chaperones"/>
    <property type="match status" value="1"/>
</dbReference>
<dbReference type="Gene3D" id="2.60.40.790">
    <property type="match status" value="1"/>
</dbReference>
<dbReference type="InterPro" id="IPR027417">
    <property type="entry name" value="P-loop_NTPase"/>
</dbReference>
<dbReference type="AlphaFoldDB" id="A0A835QK04"/>
<proteinExistence type="inferred from homology"/>
<dbReference type="InterPro" id="IPR007052">
    <property type="entry name" value="CS_dom"/>
</dbReference>
<dbReference type="InterPro" id="IPR008978">
    <property type="entry name" value="HSP20-like_chaperone"/>
</dbReference>
<dbReference type="PANTHER" id="PTHR21087">
    <property type="entry name" value="SHIKIMATE KINASE"/>
    <property type="match status" value="1"/>
</dbReference>
<evidence type="ECO:0000313" key="4">
    <source>
        <dbReference type="EMBL" id="KAG0474755.1"/>
    </source>
</evidence>
<name>A0A835QK04_VANPL</name>
<dbReference type="Proteomes" id="UP000636800">
    <property type="component" value="Chromosome 7"/>
</dbReference>
<evidence type="ECO:0000259" key="2">
    <source>
        <dbReference type="PROSITE" id="PS51203"/>
    </source>
</evidence>
<evidence type="ECO:0000313" key="6">
    <source>
        <dbReference type="Proteomes" id="UP000639772"/>
    </source>
</evidence>
<dbReference type="OrthoDB" id="515366at2759"/>
<dbReference type="EMBL" id="JADCNL010000007">
    <property type="protein sequence ID" value="KAG0472991.1"/>
    <property type="molecule type" value="Genomic_DNA"/>
</dbReference>
<keyword evidence="5" id="KW-1185">Reference proteome</keyword>
<dbReference type="PANTHER" id="PTHR21087:SF23">
    <property type="entry name" value="INACTIVE SHIKIMATE KINASE LIKE 2, CHLOROPLASTIC-RELATED"/>
    <property type="match status" value="1"/>
</dbReference>
<feature type="domain" description="CS" evidence="2">
    <location>
        <begin position="72"/>
        <end position="166"/>
    </location>
</feature>
<accession>A0A835QK04</accession>
<organism evidence="4 6">
    <name type="scientific">Vanilla planifolia</name>
    <name type="common">Vanilla</name>
    <dbReference type="NCBI Taxonomy" id="51239"/>
    <lineage>
        <taxon>Eukaryota</taxon>
        <taxon>Viridiplantae</taxon>
        <taxon>Streptophyta</taxon>
        <taxon>Embryophyta</taxon>
        <taxon>Tracheophyta</taxon>
        <taxon>Spermatophyta</taxon>
        <taxon>Magnoliopsida</taxon>
        <taxon>Liliopsida</taxon>
        <taxon>Asparagales</taxon>
        <taxon>Orchidaceae</taxon>
        <taxon>Vanilloideae</taxon>
        <taxon>Vanilleae</taxon>
        <taxon>Vanilla</taxon>
    </lineage>
</organism>
<dbReference type="FunFam" id="2.60.40.790:FF:000050">
    <property type="entry name" value="Probable inactive shikimate kinase like 2, chloroplastic"/>
    <property type="match status" value="1"/>
</dbReference>
<reference evidence="5 6" key="1">
    <citation type="journal article" date="2020" name="Nat. Food">
        <title>A phased Vanilla planifolia genome enables genetic improvement of flavour and production.</title>
        <authorList>
            <person name="Hasing T."/>
            <person name="Tang H."/>
            <person name="Brym M."/>
            <person name="Khazi F."/>
            <person name="Huang T."/>
            <person name="Chambers A.H."/>
        </authorList>
    </citation>
    <scope>NUCLEOTIDE SEQUENCE [LARGE SCALE GENOMIC DNA]</scope>
    <source>
        <tissue evidence="4">Leaf</tissue>
    </source>
</reference>
<evidence type="ECO:0000313" key="3">
    <source>
        <dbReference type="EMBL" id="KAG0472991.1"/>
    </source>
</evidence>
<evidence type="ECO:0000256" key="1">
    <source>
        <dbReference type="ARBA" id="ARBA00006997"/>
    </source>
</evidence>
<protein>
    <recommendedName>
        <fullName evidence="2">CS domain-containing protein</fullName>
    </recommendedName>
</protein>
<dbReference type="CDD" id="cd06463">
    <property type="entry name" value="p23_like"/>
    <property type="match status" value="1"/>
</dbReference>
<evidence type="ECO:0000313" key="5">
    <source>
        <dbReference type="Proteomes" id="UP000636800"/>
    </source>
</evidence>
<comment type="similarity">
    <text evidence="1">Belongs to the shikimate kinase family.</text>
</comment>
<dbReference type="Proteomes" id="UP000639772">
    <property type="component" value="Chromosome 7"/>
</dbReference>
<dbReference type="PROSITE" id="PS51203">
    <property type="entry name" value="CS"/>
    <property type="match status" value="1"/>
</dbReference>
<gene>
    <name evidence="4" type="ORF">HPP92_014441</name>
    <name evidence="3" type="ORF">HPP92_014848</name>
</gene>
<dbReference type="GO" id="GO:0005829">
    <property type="term" value="C:cytosol"/>
    <property type="evidence" value="ECO:0007669"/>
    <property type="project" value="TreeGrafter"/>
</dbReference>
<comment type="caution">
    <text evidence="4">The sequence shown here is derived from an EMBL/GenBank/DDBJ whole genome shotgun (WGS) entry which is preliminary data.</text>
</comment>